<feature type="transmembrane region" description="Helical" evidence="6">
    <location>
        <begin position="57"/>
        <end position="78"/>
    </location>
</feature>
<dbReference type="EMBL" id="CP060636">
    <property type="protein sequence ID" value="QNM12059.1"/>
    <property type="molecule type" value="Genomic_DNA"/>
</dbReference>
<feature type="transmembrane region" description="Helical" evidence="6">
    <location>
        <begin position="494"/>
        <end position="515"/>
    </location>
</feature>
<name>A0A7G9GMM7_9FIRM</name>
<dbReference type="PIRSF" id="PIRSF038958">
    <property type="entry name" value="PG_synth_SpoVB"/>
    <property type="match status" value="1"/>
</dbReference>
<dbReference type="InterPro" id="IPR002797">
    <property type="entry name" value="Polysacc_synth"/>
</dbReference>
<feature type="transmembrane region" description="Helical" evidence="6">
    <location>
        <begin position="432"/>
        <end position="449"/>
    </location>
</feature>
<feature type="transmembrane region" description="Helical" evidence="6">
    <location>
        <begin position="218"/>
        <end position="241"/>
    </location>
</feature>
<feature type="transmembrane region" description="Helical" evidence="6">
    <location>
        <begin position="535"/>
        <end position="557"/>
    </location>
</feature>
<dbReference type="InterPro" id="IPR024923">
    <property type="entry name" value="PG_synth_SpoVB"/>
</dbReference>
<reference evidence="7 8" key="1">
    <citation type="submission" date="2020-08" db="EMBL/GenBank/DDBJ databases">
        <authorList>
            <person name="Liu C."/>
            <person name="Sun Q."/>
        </authorList>
    </citation>
    <scope>NUCLEOTIDE SEQUENCE [LARGE SCALE GENOMIC DNA]</scope>
    <source>
        <strain evidence="7 8">NSJ-61</strain>
    </source>
</reference>
<evidence type="ECO:0000256" key="2">
    <source>
        <dbReference type="ARBA" id="ARBA00022475"/>
    </source>
</evidence>
<feature type="transmembrane region" description="Helical" evidence="6">
    <location>
        <begin position="403"/>
        <end position="425"/>
    </location>
</feature>
<sequence length="568" mass="62601">MNKQKNSNKKQSMIAGALISSAGIFVAKFIGLFYAVPFNTLLGNEANVAMYGVAYNIYSYLLNIFTAGFPFAVATLIAKYTSKGDYRTSLLVRKLATLVMICFGAFAMLLVIVFSSPLAKLVLPASDIGVSQASGILEPAVQIVSTSADLSTMHLVLILISFALFFVPVLSATRGFYQGLKEMEVYALSQVLEQIARVAFLLILSAVAIYMFNYGHVWSVYFGVLSTSVAAILAFMHLKLYDRKIMPQMRKKAKAQEDQGVTDKKAIMQELIMIAMPYLFSAVLGYSDTIVNTVFLKSGLEAHGNTSEEIVLITGCINYGVLKLMSIPMILAPGFSSAIIPHITSALARQDYKQIRKNIRDCFDIVLYIGVPISFCLFLYAKPLYDILFPPANPADLDTCAQILKWFSIEALISTINPVVTALMMAVGQRRLCIRFQVVMVAVKFALSYPMLKVFGYSGLVLSTMVAMGGYMIAGMYSLASQYHVNWKYTFHKLLIIILGCAGMFLMAWLCELIGLKGYGMGRLMGVVQMGISGIFAMAVYLALTGIFQLPQTLFHFNISKLISRRRG</sequence>
<feature type="transmembrane region" description="Helical" evidence="6">
    <location>
        <begin position="324"/>
        <end position="344"/>
    </location>
</feature>
<evidence type="ECO:0000256" key="5">
    <source>
        <dbReference type="ARBA" id="ARBA00023136"/>
    </source>
</evidence>
<accession>A0A7G9GMM7</accession>
<organism evidence="7 8">
    <name type="scientific">[Eubacterium] hominis</name>
    <dbReference type="NCBI Taxonomy" id="2764325"/>
    <lineage>
        <taxon>Bacteria</taxon>
        <taxon>Bacillati</taxon>
        <taxon>Bacillota</taxon>
        <taxon>Erysipelotrichia</taxon>
        <taxon>Erysipelotrichales</taxon>
        <taxon>Erysipelotrichaceae</taxon>
        <taxon>Amedibacillus</taxon>
    </lineage>
</organism>
<dbReference type="AlphaFoldDB" id="A0A7G9GMM7"/>
<protein>
    <submittedName>
        <fullName evidence="7">Oligosaccharide flippase family protein</fullName>
    </submittedName>
</protein>
<dbReference type="RefSeq" id="WP_187426214.1">
    <property type="nucleotide sequence ID" value="NZ_CP060636.1"/>
</dbReference>
<feature type="transmembrane region" description="Helical" evidence="6">
    <location>
        <begin position="365"/>
        <end position="383"/>
    </location>
</feature>
<keyword evidence="8" id="KW-1185">Reference proteome</keyword>
<dbReference type="InterPro" id="IPR050833">
    <property type="entry name" value="Poly_Biosynth_Transport"/>
</dbReference>
<keyword evidence="3 6" id="KW-0812">Transmembrane</keyword>
<keyword evidence="5 6" id="KW-0472">Membrane</keyword>
<feature type="transmembrane region" description="Helical" evidence="6">
    <location>
        <begin position="455"/>
        <end position="474"/>
    </location>
</feature>
<proteinExistence type="predicted"/>
<dbReference type="PANTHER" id="PTHR30250:SF21">
    <property type="entry name" value="LIPID II FLIPPASE MURJ"/>
    <property type="match status" value="1"/>
</dbReference>
<dbReference type="InterPro" id="IPR023298">
    <property type="entry name" value="ATPase_P-typ_TM_dom_sf"/>
</dbReference>
<evidence type="ECO:0000256" key="6">
    <source>
        <dbReference type="SAM" id="Phobius"/>
    </source>
</evidence>
<evidence type="ECO:0000256" key="3">
    <source>
        <dbReference type="ARBA" id="ARBA00022692"/>
    </source>
</evidence>
<feature type="transmembrane region" description="Helical" evidence="6">
    <location>
        <begin position="153"/>
        <end position="173"/>
    </location>
</feature>
<dbReference type="Pfam" id="PF01943">
    <property type="entry name" value="Polysacc_synt"/>
    <property type="match status" value="1"/>
</dbReference>
<feature type="transmembrane region" description="Helical" evidence="6">
    <location>
        <begin position="12"/>
        <end position="37"/>
    </location>
</feature>
<evidence type="ECO:0000256" key="4">
    <source>
        <dbReference type="ARBA" id="ARBA00022989"/>
    </source>
</evidence>
<dbReference type="KEGG" id="ehn:H9Q80_17730"/>
<dbReference type="PANTHER" id="PTHR30250">
    <property type="entry name" value="PST FAMILY PREDICTED COLANIC ACID TRANSPORTER"/>
    <property type="match status" value="1"/>
</dbReference>
<feature type="transmembrane region" description="Helical" evidence="6">
    <location>
        <begin position="90"/>
        <end position="114"/>
    </location>
</feature>
<gene>
    <name evidence="7" type="ORF">H9Q80_17730</name>
</gene>
<comment type="subcellular location">
    <subcellularLocation>
        <location evidence="1">Cell membrane</location>
        <topology evidence="1">Multi-pass membrane protein</topology>
    </subcellularLocation>
</comment>
<evidence type="ECO:0000313" key="8">
    <source>
        <dbReference type="Proteomes" id="UP000515856"/>
    </source>
</evidence>
<keyword evidence="2" id="KW-1003">Cell membrane</keyword>
<dbReference type="Proteomes" id="UP000515856">
    <property type="component" value="Chromosome"/>
</dbReference>
<dbReference type="SUPFAM" id="SSF81665">
    <property type="entry name" value="Calcium ATPase, transmembrane domain M"/>
    <property type="match status" value="1"/>
</dbReference>
<evidence type="ECO:0000313" key="7">
    <source>
        <dbReference type="EMBL" id="QNM12059.1"/>
    </source>
</evidence>
<feature type="transmembrane region" description="Helical" evidence="6">
    <location>
        <begin position="194"/>
        <end position="212"/>
    </location>
</feature>
<evidence type="ECO:0000256" key="1">
    <source>
        <dbReference type="ARBA" id="ARBA00004651"/>
    </source>
</evidence>
<keyword evidence="4 6" id="KW-1133">Transmembrane helix</keyword>
<feature type="transmembrane region" description="Helical" evidence="6">
    <location>
        <begin position="271"/>
        <end position="287"/>
    </location>
</feature>
<dbReference type="GO" id="GO:0005886">
    <property type="term" value="C:plasma membrane"/>
    <property type="evidence" value="ECO:0007669"/>
    <property type="project" value="UniProtKB-SubCell"/>
</dbReference>